<sequence>MHAWHPHDPCVSRVRCLQNQRPTLGFGLAAGARAPCMLRRLPSSVPTPRFVRVGLSFPITFKPPSLGPLSPPNQGNSPSLRRRQARAAASGLPRGRGESTIHTFTARCIHTLAYIDAVRNRYRPSSASQSHHAGRIFMDGLGSYGLDHHPSDGRSSRTRARAGRCGRRLLTYLRCCRHVQGTHCPTCGGVKPFGLLVGRPLGSG</sequence>
<comment type="caution">
    <text evidence="2">The sequence shown here is derived from an EMBL/GenBank/DDBJ whole genome shotgun (WGS) entry which is preliminary data.</text>
</comment>
<dbReference type="EMBL" id="JAWWNJ010000019">
    <property type="protein sequence ID" value="KAK7036262.1"/>
    <property type="molecule type" value="Genomic_DNA"/>
</dbReference>
<feature type="region of interest" description="Disordered" evidence="1">
    <location>
        <begin position="64"/>
        <end position="96"/>
    </location>
</feature>
<gene>
    <name evidence="2" type="ORF">R3P38DRAFT_619298</name>
</gene>
<evidence type="ECO:0000313" key="3">
    <source>
        <dbReference type="Proteomes" id="UP001362999"/>
    </source>
</evidence>
<reference evidence="2 3" key="1">
    <citation type="journal article" date="2024" name="J Genomics">
        <title>Draft genome sequencing and assembly of Favolaschia claudopus CIRM-BRFM 2984 isolated from oak limbs.</title>
        <authorList>
            <person name="Navarro D."/>
            <person name="Drula E."/>
            <person name="Chaduli D."/>
            <person name="Cazenave R."/>
            <person name="Ahrendt S."/>
            <person name="Wang J."/>
            <person name="Lipzen A."/>
            <person name="Daum C."/>
            <person name="Barry K."/>
            <person name="Grigoriev I.V."/>
            <person name="Favel A."/>
            <person name="Rosso M.N."/>
            <person name="Martin F."/>
        </authorList>
    </citation>
    <scope>NUCLEOTIDE SEQUENCE [LARGE SCALE GENOMIC DNA]</scope>
    <source>
        <strain evidence="2 3">CIRM-BRFM 2984</strain>
    </source>
</reference>
<evidence type="ECO:0000256" key="1">
    <source>
        <dbReference type="SAM" id="MobiDB-lite"/>
    </source>
</evidence>
<accession>A0AAW0CDS7</accession>
<keyword evidence="3" id="KW-1185">Reference proteome</keyword>
<dbReference type="AlphaFoldDB" id="A0AAW0CDS7"/>
<organism evidence="2 3">
    <name type="scientific">Favolaschia claudopus</name>
    <dbReference type="NCBI Taxonomy" id="2862362"/>
    <lineage>
        <taxon>Eukaryota</taxon>
        <taxon>Fungi</taxon>
        <taxon>Dikarya</taxon>
        <taxon>Basidiomycota</taxon>
        <taxon>Agaricomycotina</taxon>
        <taxon>Agaricomycetes</taxon>
        <taxon>Agaricomycetidae</taxon>
        <taxon>Agaricales</taxon>
        <taxon>Marasmiineae</taxon>
        <taxon>Mycenaceae</taxon>
        <taxon>Favolaschia</taxon>
    </lineage>
</organism>
<name>A0AAW0CDS7_9AGAR</name>
<proteinExistence type="predicted"/>
<evidence type="ECO:0000313" key="2">
    <source>
        <dbReference type="EMBL" id="KAK7036262.1"/>
    </source>
</evidence>
<dbReference type="Proteomes" id="UP001362999">
    <property type="component" value="Unassembled WGS sequence"/>
</dbReference>
<protein>
    <submittedName>
        <fullName evidence="2">Uncharacterized protein</fullName>
    </submittedName>
</protein>